<protein>
    <submittedName>
        <fullName evidence="1">Uncharacterized protein</fullName>
    </submittedName>
</protein>
<dbReference type="Proteomes" id="UP000001382">
    <property type="component" value="Chromosome"/>
</dbReference>
<accession>D2SAL4</accession>
<evidence type="ECO:0000313" key="2">
    <source>
        <dbReference type="Proteomes" id="UP000001382"/>
    </source>
</evidence>
<keyword evidence="2" id="KW-1185">Reference proteome</keyword>
<dbReference type="AlphaFoldDB" id="D2SAL4"/>
<evidence type="ECO:0000313" key="1">
    <source>
        <dbReference type="EMBL" id="ADB73943.1"/>
    </source>
</evidence>
<reference evidence="1 2" key="1">
    <citation type="journal article" date="2010" name="Stand. Genomic Sci.">
        <title>Complete genome sequence of Geodermatophilus obscurus type strain (G-20).</title>
        <authorList>
            <person name="Ivanova N."/>
            <person name="Sikorski J."/>
            <person name="Jando M."/>
            <person name="Munk C."/>
            <person name="Lapidus A."/>
            <person name="Glavina Del Rio T."/>
            <person name="Copeland A."/>
            <person name="Tice H."/>
            <person name="Cheng J.-F."/>
            <person name="Lucas S."/>
            <person name="Chen F."/>
            <person name="Nolan M."/>
            <person name="Bruce D."/>
            <person name="Goodwin L."/>
            <person name="Pitluck S."/>
            <person name="Mavromatis K."/>
            <person name="Mikhailova N."/>
            <person name="Pati A."/>
            <person name="Chen A."/>
            <person name="Palaniappan K."/>
            <person name="Land M."/>
            <person name="Hauser L."/>
            <person name="Chang Y.-J."/>
            <person name="Jeffries C.D."/>
            <person name="Meincke L."/>
            <person name="Brettin T."/>
            <person name="Detter J.C."/>
            <person name="Detter J.C."/>
            <person name="Rohde M."/>
            <person name="Goeker M."/>
            <person name="Bristow J."/>
            <person name="Eisen J.A."/>
            <person name="Markowitz V."/>
            <person name="Hugenholtz P."/>
            <person name="Kyrpides N.C."/>
            <person name="Klenk H.-P."/>
        </authorList>
    </citation>
    <scope>NUCLEOTIDE SEQUENCE [LARGE SCALE GENOMIC DNA]</scope>
    <source>
        <strain evidence="2">ATCC 25078 / DSM 43160 / JCM 3152 / KCC A-0152 / KCTC 9177 / NBRC 13315 / NRRL B-3577 / G-20</strain>
    </source>
</reference>
<dbReference type="HOGENOM" id="CLU_2232699_0_0_11"/>
<name>D2SAL4_GEOOG</name>
<organism evidence="1 2">
    <name type="scientific">Geodermatophilus obscurus (strain ATCC 25078 / DSM 43160 / JCM 3152 / CCUG 61914 / KCC A-0152 / KCTC 9177 / NBRC 13315 / NRRL B-3577 / G-20)</name>
    <dbReference type="NCBI Taxonomy" id="526225"/>
    <lineage>
        <taxon>Bacteria</taxon>
        <taxon>Bacillati</taxon>
        <taxon>Actinomycetota</taxon>
        <taxon>Actinomycetes</taxon>
        <taxon>Geodermatophilales</taxon>
        <taxon>Geodermatophilaceae</taxon>
        <taxon>Geodermatophilus</taxon>
    </lineage>
</organism>
<proteinExistence type="predicted"/>
<reference evidence="2" key="2">
    <citation type="submission" date="2010-01" db="EMBL/GenBank/DDBJ databases">
        <title>The complete genome of Geodermatophilus obscurus DSM 43160.</title>
        <authorList>
            <consortium name="US DOE Joint Genome Institute (JGI-PGF)"/>
            <person name="Lucas S."/>
            <person name="Copeland A."/>
            <person name="Lapidus A."/>
            <person name="Glavina del Rio T."/>
            <person name="Dalin E."/>
            <person name="Tice H."/>
            <person name="Bruce D."/>
            <person name="Goodwin L."/>
            <person name="Pitluck S."/>
            <person name="Kyrpides N."/>
            <person name="Mavromatis K."/>
            <person name="Ivanova N."/>
            <person name="Munk A.C."/>
            <person name="Brettin T."/>
            <person name="Detter J.C."/>
            <person name="Han C."/>
            <person name="Larimer F."/>
            <person name="Land M."/>
            <person name="Hauser L."/>
            <person name="Markowitz V."/>
            <person name="Cheng J.-F."/>
            <person name="Hugenholtz P."/>
            <person name="Woyke T."/>
            <person name="Wu D."/>
            <person name="Jando M."/>
            <person name="Schneider S."/>
            <person name="Klenk H.-P."/>
            <person name="Eisen J.A."/>
        </authorList>
    </citation>
    <scope>NUCLEOTIDE SEQUENCE [LARGE SCALE GENOMIC DNA]</scope>
    <source>
        <strain evidence="2">ATCC 25078 / DSM 43160 / JCM 3152 / KCC A-0152 / KCTC 9177 / NBRC 13315 / NRRL B-3577 / G-20</strain>
    </source>
</reference>
<gene>
    <name evidence="1" type="ordered locus">Gobs_1193</name>
</gene>
<sequence length="105" mass="10793">MIFVDSSLPQPDGTVGGDKVQHLAGWNYVRPSGPVEPVLQTADGLTLGSSRQDVLDVYGDQAQEVASGAAGGGSLGVFLGDFGDLVFDFDTDGDVAVMESGQVCD</sequence>
<dbReference type="KEGG" id="gob:Gobs_1193"/>
<dbReference type="EMBL" id="CP001867">
    <property type="protein sequence ID" value="ADB73943.1"/>
    <property type="molecule type" value="Genomic_DNA"/>
</dbReference>